<comment type="caution">
    <text evidence="1">The sequence shown here is derived from an EMBL/GenBank/DDBJ whole genome shotgun (WGS) entry which is preliminary data.</text>
</comment>
<dbReference type="RefSeq" id="WP_136335410.1">
    <property type="nucleotide sequence ID" value="NZ_QXMP01000002.1"/>
</dbReference>
<gene>
    <name evidence="1" type="ORF">E7Z59_06230</name>
</gene>
<evidence type="ECO:0000313" key="2">
    <source>
        <dbReference type="Proteomes" id="UP000305939"/>
    </source>
</evidence>
<name>A0A4S3M5B5_9FLAO</name>
<proteinExistence type="predicted"/>
<organism evidence="1 2">
    <name type="scientific">Robertkochia marina</name>
    <dbReference type="NCBI Taxonomy" id="1227945"/>
    <lineage>
        <taxon>Bacteria</taxon>
        <taxon>Pseudomonadati</taxon>
        <taxon>Bacteroidota</taxon>
        <taxon>Flavobacteriia</taxon>
        <taxon>Flavobacteriales</taxon>
        <taxon>Flavobacteriaceae</taxon>
        <taxon>Robertkochia</taxon>
    </lineage>
</organism>
<reference evidence="1 2" key="1">
    <citation type="submission" date="2019-04" db="EMBL/GenBank/DDBJ databases">
        <title>Draft genome sequence of Robertkochia marina CC-AMO-30D.</title>
        <authorList>
            <person name="Hameed A."/>
            <person name="Lin S.-Y."/>
            <person name="Shahina M."/>
            <person name="Lai W.-A."/>
            <person name="Young C.-C."/>
        </authorList>
    </citation>
    <scope>NUCLEOTIDE SEQUENCE [LARGE SCALE GENOMIC DNA]</scope>
    <source>
        <strain evidence="1 2">CC-AMO-30D</strain>
    </source>
</reference>
<dbReference type="PROSITE" id="PS51257">
    <property type="entry name" value="PROKAR_LIPOPROTEIN"/>
    <property type="match status" value="1"/>
</dbReference>
<dbReference type="SUPFAM" id="SSF48452">
    <property type="entry name" value="TPR-like"/>
    <property type="match status" value="1"/>
</dbReference>
<dbReference type="AlphaFoldDB" id="A0A4S3M5B5"/>
<dbReference type="InterPro" id="IPR011990">
    <property type="entry name" value="TPR-like_helical_dom_sf"/>
</dbReference>
<evidence type="ECO:0000313" key="1">
    <source>
        <dbReference type="EMBL" id="THD69919.1"/>
    </source>
</evidence>
<dbReference type="Proteomes" id="UP000305939">
    <property type="component" value="Unassembled WGS sequence"/>
</dbReference>
<accession>A0A4S3M5B5</accession>
<dbReference type="InterPro" id="IPR041662">
    <property type="entry name" value="SusD-like_2"/>
</dbReference>
<dbReference type="Pfam" id="PF12771">
    <property type="entry name" value="SusD-like_2"/>
    <property type="match status" value="1"/>
</dbReference>
<dbReference type="EMBL" id="SSMC01000001">
    <property type="protein sequence ID" value="THD69919.1"/>
    <property type="molecule type" value="Genomic_DNA"/>
</dbReference>
<keyword evidence="2" id="KW-1185">Reference proteome</keyword>
<sequence>MKNSLKKIGLGILSAMTFVACETTDLDLTDNPNALIPSQADVNFYTTAIQLNYVNFVESMGVTGGQITRQEVFFDRNYLNAYAPIAFDGEWDDVYRGILTNLKAMRPVAQENELFNHLGVAEVLAADAMITLVDYFGPVPFTEALAAEEGVFNPAPDSGEEVYAAALEMLNTAIANFNKGATAELASDFFYGNDYDNWIKLANTLKMKIYLQTRLVNPSAVSEFNAIVTSGNYIDETSEDFEFRWGNNENQPDTRHPRYADDYTPTGAGNYQSNWLMNLMQTTNDPRLQYYFYRQTSVVPGQDGAEPNEETIDCSLETAPQHYLDGDFTFCALSNGYWGRDHGDDSGIPPDGFFRTAIGVYPAAGNFDDGRFDDVQQGGGGQGAGITPIMLASWVDLMQAEMAAISNPAAAKPFLISALEKSIAKVQSFGALDASADLDTAPTDAQVDAFTALIDGSFDAASDSEKWDIIGEQLIVTTFGNGTSAFNFYRRTGFPTTLQPNREPNPGSVIRSLRYPANAANNNSSIEQRQNVTFQVFWDNNPASPAFPIAN</sequence>
<keyword evidence="1" id="KW-0449">Lipoprotein</keyword>
<dbReference type="OrthoDB" id="725917at2"/>
<dbReference type="Gene3D" id="1.25.40.390">
    <property type="match status" value="2"/>
</dbReference>
<protein>
    <submittedName>
        <fullName evidence="1">SusD/RagB family nutrient-binding outer membrane lipoprotein</fullName>
    </submittedName>
</protein>